<dbReference type="InterPro" id="IPR011766">
    <property type="entry name" value="TPP_enzyme_TPP-bd"/>
</dbReference>
<name>A0ABN1F930_9PROT</name>
<accession>A0ABN1F930</accession>
<feature type="domain" description="Thiamine pyrophosphate enzyme TPP-binding" evidence="6">
    <location>
        <begin position="418"/>
        <end position="563"/>
    </location>
</feature>
<protein>
    <submittedName>
        <fullName evidence="8">Thiamine pyrophosphate-binding protein</fullName>
    </submittedName>
</protein>
<dbReference type="SUPFAM" id="SSF52467">
    <property type="entry name" value="DHS-like NAD/FAD-binding domain"/>
    <property type="match status" value="1"/>
</dbReference>
<feature type="region of interest" description="Disordered" evidence="4">
    <location>
        <begin position="368"/>
        <end position="391"/>
    </location>
</feature>
<evidence type="ECO:0000256" key="3">
    <source>
        <dbReference type="RuleBase" id="RU362132"/>
    </source>
</evidence>
<dbReference type="Gene3D" id="3.40.50.970">
    <property type="match status" value="2"/>
</dbReference>
<dbReference type="RefSeq" id="WP_343895616.1">
    <property type="nucleotide sequence ID" value="NZ_BAAAFZ010000031.1"/>
</dbReference>
<dbReference type="EMBL" id="BAAAFZ010000031">
    <property type="protein sequence ID" value="GAA0585482.1"/>
    <property type="molecule type" value="Genomic_DNA"/>
</dbReference>
<evidence type="ECO:0000313" key="9">
    <source>
        <dbReference type="Proteomes" id="UP001501588"/>
    </source>
</evidence>
<evidence type="ECO:0000256" key="1">
    <source>
        <dbReference type="ARBA" id="ARBA00007812"/>
    </source>
</evidence>
<organism evidence="8 9">
    <name type="scientific">Craurococcus roseus</name>
    <dbReference type="NCBI Taxonomy" id="77585"/>
    <lineage>
        <taxon>Bacteria</taxon>
        <taxon>Pseudomonadati</taxon>
        <taxon>Pseudomonadota</taxon>
        <taxon>Alphaproteobacteria</taxon>
        <taxon>Acetobacterales</taxon>
        <taxon>Acetobacteraceae</taxon>
        <taxon>Craurococcus</taxon>
    </lineage>
</organism>
<dbReference type="SUPFAM" id="SSF52518">
    <property type="entry name" value="Thiamin diphosphate-binding fold (THDP-binding)"/>
    <property type="match status" value="2"/>
</dbReference>
<evidence type="ECO:0000256" key="2">
    <source>
        <dbReference type="ARBA" id="ARBA00023052"/>
    </source>
</evidence>
<sequence>MTDLGSNVQAGERLASVVEPPRTVAEALAEALRELGAVHACGVSGGAQALLWAALSKRLDVLHFRHESGAAFAATEAYFASGRPAVVFATTGPGITNALTGVLAARTEGAKVVLVTAYASAPQRGRGGIQETSGYTMPASGLFEAGAWFDDAVVLETPDQLPQVLRRLAAGLRRPGGYVAHLSVPNAVQGAPLTQPLPRFARADADGAGDPSARPDPNRAAVSRCVELLSRAPFAIWAGFGARGAAAELRALAERAEAPVMCSPRAKGLFPEDHPLFVGVTGMGGHTAAAVAYMRGDRAPRRVLVLGTRLGEPTSFWNPALVPADGFVHVDIDPMVPGVAYPQAETFAVQAETGDFLRALLAALPSPGGGAAPQRAVPRPHPGLPAPDGASRVRPDALMAAVQRAVVDGGDAVVLAESGNSFTWATHCLRFAEPGRYRVSTNLGSMGHAATGVLGAALGRNGRAVAIVGDGAMLMNSGEVSTAVKRGLPATWIVLNDGRYNMCFQGMAALGMSGLADAVFPPTDFAMLGRAMGARGARVESEDALEAALAEAVSTPGPFVLDVLIDADRPAPALGRNEGLRAAQAARSEHAGMSFPVVGA</sequence>
<reference evidence="8 9" key="1">
    <citation type="journal article" date="2019" name="Int. J. Syst. Evol. Microbiol.">
        <title>The Global Catalogue of Microorganisms (GCM) 10K type strain sequencing project: providing services to taxonomists for standard genome sequencing and annotation.</title>
        <authorList>
            <consortium name="The Broad Institute Genomics Platform"/>
            <consortium name="The Broad Institute Genome Sequencing Center for Infectious Disease"/>
            <person name="Wu L."/>
            <person name="Ma J."/>
        </authorList>
    </citation>
    <scope>NUCLEOTIDE SEQUENCE [LARGE SCALE GENOMIC DNA]</scope>
    <source>
        <strain evidence="8 9">JCM 9933</strain>
    </source>
</reference>
<keyword evidence="9" id="KW-1185">Reference proteome</keyword>
<evidence type="ECO:0000256" key="4">
    <source>
        <dbReference type="SAM" id="MobiDB-lite"/>
    </source>
</evidence>
<feature type="domain" description="Thiamine pyrophosphate enzyme central" evidence="5">
    <location>
        <begin position="225"/>
        <end position="360"/>
    </location>
</feature>
<dbReference type="Gene3D" id="3.40.50.1220">
    <property type="entry name" value="TPP-binding domain"/>
    <property type="match status" value="1"/>
</dbReference>
<dbReference type="PANTHER" id="PTHR18968:SF167">
    <property type="entry name" value="ACETOLACTATE SYNTHASE LARGE SUBUNIT ILVB2-RELATED"/>
    <property type="match status" value="1"/>
</dbReference>
<dbReference type="CDD" id="cd07035">
    <property type="entry name" value="TPP_PYR_POX_like"/>
    <property type="match status" value="1"/>
</dbReference>
<evidence type="ECO:0000259" key="5">
    <source>
        <dbReference type="Pfam" id="PF00205"/>
    </source>
</evidence>
<comment type="caution">
    <text evidence="8">The sequence shown here is derived from an EMBL/GenBank/DDBJ whole genome shotgun (WGS) entry which is preliminary data.</text>
</comment>
<dbReference type="Pfam" id="PF02776">
    <property type="entry name" value="TPP_enzyme_N"/>
    <property type="match status" value="1"/>
</dbReference>
<comment type="similarity">
    <text evidence="1 3">Belongs to the TPP enzyme family.</text>
</comment>
<dbReference type="InterPro" id="IPR012000">
    <property type="entry name" value="Thiamin_PyroP_enz_cen_dom"/>
</dbReference>
<feature type="domain" description="Thiamine pyrophosphate enzyme N-terminal TPP-binding" evidence="7">
    <location>
        <begin position="22"/>
        <end position="132"/>
    </location>
</feature>
<dbReference type="InterPro" id="IPR029035">
    <property type="entry name" value="DHS-like_NAD/FAD-binding_dom"/>
</dbReference>
<gene>
    <name evidence="8" type="ORF">GCM10009416_24820</name>
</gene>
<dbReference type="InterPro" id="IPR029061">
    <property type="entry name" value="THDP-binding"/>
</dbReference>
<evidence type="ECO:0000259" key="7">
    <source>
        <dbReference type="Pfam" id="PF02776"/>
    </source>
</evidence>
<dbReference type="CDD" id="cd00568">
    <property type="entry name" value="TPP_enzymes"/>
    <property type="match status" value="1"/>
</dbReference>
<dbReference type="Proteomes" id="UP001501588">
    <property type="component" value="Unassembled WGS sequence"/>
</dbReference>
<dbReference type="PANTHER" id="PTHR18968">
    <property type="entry name" value="THIAMINE PYROPHOSPHATE ENZYMES"/>
    <property type="match status" value="1"/>
</dbReference>
<evidence type="ECO:0000259" key="6">
    <source>
        <dbReference type="Pfam" id="PF02775"/>
    </source>
</evidence>
<dbReference type="InterPro" id="IPR012001">
    <property type="entry name" value="Thiamin_PyroP_enz_TPP-bd_dom"/>
</dbReference>
<keyword evidence="2 3" id="KW-0786">Thiamine pyrophosphate</keyword>
<proteinExistence type="inferred from homology"/>
<dbReference type="InterPro" id="IPR045229">
    <property type="entry name" value="TPP_enz"/>
</dbReference>
<dbReference type="Pfam" id="PF02775">
    <property type="entry name" value="TPP_enzyme_C"/>
    <property type="match status" value="1"/>
</dbReference>
<dbReference type="Pfam" id="PF00205">
    <property type="entry name" value="TPP_enzyme_M"/>
    <property type="match status" value="1"/>
</dbReference>
<evidence type="ECO:0000313" key="8">
    <source>
        <dbReference type="EMBL" id="GAA0585482.1"/>
    </source>
</evidence>